<gene>
    <name evidence="2" type="ORF">pEpSNUABM01_201</name>
</gene>
<reference evidence="2 3" key="1">
    <citation type="submission" date="2019-07" db="EMBL/GenBank/DDBJ databases">
        <title>Complete genome sequence of bacteriophages infecting Erwinia pyrifoliae.</title>
        <authorList>
            <person name="Kim S.G."/>
            <person name="Park S.C."/>
        </authorList>
    </citation>
    <scope>NUCLEOTIDE SEQUENCE [LARGE SCALE GENOMIC DNA]</scope>
</reference>
<feature type="transmembrane region" description="Helical" evidence="1">
    <location>
        <begin position="36"/>
        <end position="59"/>
    </location>
</feature>
<name>A0A5J6DB45_9CAUD</name>
<accession>A0A5J6DB45</accession>
<sequence length="72" mass="8196">MKKTMSFLIFIFLIALPITFVDMVTAAFLERYFALGIPATFFLSVVIMIVSAIPAAWIWHKVEQAIFKEVVV</sequence>
<evidence type="ECO:0000313" key="2">
    <source>
        <dbReference type="EMBL" id="QEQ95027.1"/>
    </source>
</evidence>
<dbReference type="EMBL" id="MN184887">
    <property type="protein sequence ID" value="QEQ95027.1"/>
    <property type="molecule type" value="Genomic_DNA"/>
</dbReference>
<keyword evidence="1" id="KW-1133">Transmembrane helix</keyword>
<dbReference type="Proteomes" id="UP000326545">
    <property type="component" value="Segment"/>
</dbReference>
<evidence type="ECO:0000313" key="3">
    <source>
        <dbReference type="Proteomes" id="UP000326545"/>
    </source>
</evidence>
<keyword evidence="3" id="KW-1185">Reference proteome</keyword>
<keyword evidence="1" id="KW-0812">Transmembrane</keyword>
<protein>
    <submittedName>
        <fullName evidence="2">Uncharacterized protein</fullName>
    </submittedName>
</protein>
<organism evidence="2 3">
    <name type="scientific">Erwinia phage pEp_SNUABM_01</name>
    <dbReference type="NCBI Taxonomy" id="2601643"/>
    <lineage>
        <taxon>Viruses</taxon>
        <taxon>Duplodnaviria</taxon>
        <taxon>Heunggongvirae</taxon>
        <taxon>Uroviricota</taxon>
        <taxon>Caudoviricetes</taxon>
        <taxon>Vequintavirinae</taxon>
        <taxon>Henunavirus</taxon>
        <taxon>Henunavirus SNUABM01</taxon>
    </lineage>
</organism>
<evidence type="ECO:0000256" key="1">
    <source>
        <dbReference type="SAM" id="Phobius"/>
    </source>
</evidence>
<keyword evidence="1" id="KW-0472">Membrane</keyword>
<proteinExistence type="predicted"/>